<organism evidence="5 6">
    <name type="scientific">Mycena albidolilacea</name>
    <dbReference type="NCBI Taxonomy" id="1033008"/>
    <lineage>
        <taxon>Eukaryota</taxon>
        <taxon>Fungi</taxon>
        <taxon>Dikarya</taxon>
        <taxon>Basidiomycota</taxon>
        <taxon>Agaricomycotina</taxon>
        <taxon>Agaricomycetes</taxon>
        <taxon>Agaricomycetidae</taxon>
        <taxon>Agaricales</taxon>
        <taxon>Marasmiineae</taxon>
        <taxon>Mycenaceae</taxon>
        <taxon>Mycena</taxon>
    </lineage>
</organism>
<name>A0AAD7AUS1_9AGAR</name>
<dbReference type="SUPFAM" id="SSF56801">
    <property type="entry name" value="Acetyl-CoA synthetase-like"/>
    <property type="match status" value="1"/>
</dbReference>
<evidence type="ECO:0008006" key="7">
    <source>
        <dbReference type="Google" id="ProtNLM"/>
    </source>
</evidence>
<dbReference type="AlphaFoldDB" id="A0AAD7AUS1"/>
<dbReference type="PANTHER" id="PTHR43201:SF5">
    <property type="entry name" value="MEDIUM-CHAIN ACYL-COA LIGASE ACSF2, MITOCHONDRIAL"/>
    <property type="match status" value="1"/>
</dbReference>
<evidence type="ECO:0000313" key="6">
    <source>
        <dbReference type="Proteomes" id="UP001218218"/>
    </source>
</evidence>
<accession>A0AAD7AUS1</accession>
<dbReference type="Gene3D" id="3.30.300.30">
    <property type="match status" value="1"/>
</dbReference>
<dbReference type="PROSITE" id="PS00455">
    <property type="entry name" value="AMP_BINDING"/>
    <property type="match status" value="1"/>
</dbReference>
<dbReference type="GO" id="GO:0031956">
    <property type="term" value="F:medium-chain fatty acid-CoA ligase activity"/>
    <property type="evidence" value="ECO:0007669"/>
    <property type="project" value="TreeGrafter"/>
</dbReference>
<dbReference type="Pfam" id="PF00501">
    <property type="entry name" value="AMP-binding"/>
    <property type="match status" value="1"/>
</dbReference>
<protein>
    <recommendedName>
        <fullName evidence="7">Acetyl-CoA synthetase-like protein</fullName>
    </recommendedName>
</protein>
<keyword evidence="2" id="KW-0436">Ligase</keyword>
<dbReference type="Proteomes" id="UP001218218">
    <property type="component" value="Unassembled WGS sequence"/>
</dbReference>
<dbReference type="Gene3D" id="3.40.50.12780">
    <property type="entry name" value="N-terminal domain of ligase-like"/>
    <property type="match status" value="1"/>
</dbReference>
<keyword evidence="6" id="KW-1185">Reference proteome</keyword>
<reference evidence="5" key="1">
    <citation type="submission" date="2023-03" db="EMBL/GenBank/DDBJ databases">
        <title>Massive genome expansion in bonnet fungi (Mycena s.s.) driven by repeated elements and novel gene families across ecological guilds.</title>
        <authorList>
            <consortium name="Lawrence Berkeley National Laboratory"/>
            <person name="Harder C.B."/>
            <person name="Miyauchi S."/>
            <person name="Viragh M."/>
            <person name="Kuo A."/>
            <person name="Thoen E."/>
            <person name="Andreopoulos B."/>
            <person name="Lu D."/>
            <person name="Skrede I."/>
            <person name="Drula E."/>
            <person name="Henrissat B."/>
            <person name="Morin E."/>
            <person name="Kohler A."/>
            <person name="Barry K."/>
            <person name="LaButti K."/>
            <person name="Morin E."/>
            <person name="Salamov A."/>
            <person name="Lipzen A."/>
            <person name="Mereny Z."/>
            <person name="Hegedus B."/>
            <person name="Baldrian P."/>
            <person name="Stursova M."/>
            <person name="Weitz H."/>
            <person name="Taylor A."/>
            <person name="Grigoriev I.V."/>
            <person name="Nagy L.G."/>
            <person name="Martin F."/>
            <person name="Kauserud H."/>
        </authorList>
    </citation>
    <scope>NUCLEOTIDE SEQUENCE</scope>
    <source>
        <strain evidence="5">CBHHK002</strain>
    </source>
</reference>
<dbReference type="EMBL" id="JARIHO010000001">
    <property type="protein sequence ID" value="KAJ7368269.1"/>
    <property type="molecule type" value="Genomic_DNA"/>
</dbReference>
<dbReference type="InterPro" id="IPR000873">
    <property type="entry name" value="AMP-dep_synth/lig_dom"/>
</dbReference>
<gene>
    <name evidence="5" type="ORF">DFH08DRAFT_676182</name>
</gene>
<dbReference type="PANTHER" id="PTHR43201">
    <property type="entry name" value="ACYL-COA SYNTHETASE"/>
    <property type="match status" value="1"/>
</dbReference>
<sequence>MASIGDLLVLETRLISGRVQRVYKNQWPSARAFWLWAAKEYADRPYLVFENQRYTYQETLDRAVKSAAIFSSVYANVPGDRVGICSRNYPEYTISFWACHLLGAITVLTNAWLPNGPLIHCLAITECKLIILDSERATRLEPEIKKLTKAAGATGVIVLESHEGKGHWKGMQSWDTVVKNYKGDSSKILQNDPKIEHEDDAIIIFTSGTTGLPKGVLSTQRQFLTNALNAIVARRRAALRRGEDIPASTPDEPQPGILIAVPFFHVTGLSATLAGAKVALMRKWNPQEAAKLIRQEKLTTTGGVPSMSADLIESELKGYPLDMLSHGGTYAAAALTARARAAFPNTVFSKILNRYGMTECNSICASFAGDDYDARPTSTGLASPVNDLLIMKDGKAVPPGEIGEVWIRGPNVMKGYWRDQAATDKVVTKDGWLMSGDIGLLDESGFLYIKDRIKDMIIRGGENIDCTSVENALFTDGIMEVAAVAVPDEKLGELVAAVVSVQPKYRNKITEKGLVALARTRLPHFAVPVMVVFQSELPHNPAGKILKAELRELARREWEKRGRRAVAKL</sequence>
<evidence type="ECO:0000256" key="1">
    <source>
        <dbReference type="ARBA" id="ARBA00006432"/>
    </source>
</evidence>
<proteinExistence type="inferred from homology"/>
<comment type="similarity">
    <text evidence="1">Belongs to the ATP-dependent AMP-binding enzyme family.</text>
</comment>
<feature type="domain" description="AMP-dependent synthetase/ligase" evidence="3">
    <location>
        <begin position="36"/>
        <end position="417"/>
    </location>
</feature>
<evidence type="ECO:0000259" key="3">
    <source>
        <dbReference type="Pfam" id="PF00501"/>
    </source>
</evidence>
<dbReference type="Pfam" id="PF13193">
    <property type="entry name" value="AMP-binding_C"/>
    <property type="match status" value="1"/>
</dbReference>
<evidence type="ECO:0000256" key="2">
    <source>
        <dbReference type="ARBA" id="ARBA00022598"/>
    </source>
</evidence>
<comment type="caution">
    <text evidence="5">The sequence shown here is derived from an EMBL/GenBank/DDBJ whole genome shotgun (WGS) entry which is preliminary data.</text>
</comment>
<dbReference type="InterPro" id="IPR042099">
    <property type="entry name" value="ANL_N_sf"/>
</dbReference>
<evidence type="ECO:0000313" key="5">
    <source>
        <dbReference type="EMBL" id="KAJ7368269.1"/>
    </source>
</evidence>
<evidence type="ECO:0000259" key="4">
    <source>
        <dbReference type="Pfam" id="PF13193"/>
    </source>
</evidence>
<dbReference type="InterPro" id="IPR025110">
    <property type="entry name" value="AMP-bd_C"/>
</dbReference>
<dbReference type="InterPro" id="IPR045851">
    <property type="entry name" value="AMP-bd_C_sf"/>
</dbReference>
<dbReference type="InterPro" id="IPR020845">
    <property type="entry name" value="AMP-binding_CS"/>
</dbReference>
<dbReference type="GO" id="GO:0006631">
    <property type="term" value="P:fatty acid metabolic process"/>
    <property type="evidence" value="ECO:0007669"/>
    <property type="project" value="TreeGrafter"/>
</dbReference>
<feature type="domain" description="AMP-binding enzyme C-terminal" evidence="4">
    <location>
        <begin position="470"/>
        <end position="544"/>
    </location>
</feature>